<gene>
    <name evidence="1" type="ORF">DEAC_c01480</name>
</gene>
<dbReference type="AlphaFoldDB" id="A0A0J1FXJ4"/>
<protein>
    <submittedName>
        <fullName evidence="1">Uncharacterized protein</fullName>
    </submittedName>
</protein>
<name>A0A0J1FXJ4_9FIRM</name>
<dbReference type="RefSeq" id="WP_170932730.1">
    <property type="nucleotide sequence ID" value="NZ_LDZY01000001.1"/>
</dbReference>
<accession>A0A0J1FXJ4</accession>
<evidence type="ECO:0000313" key="2">
    <source>
        <dbReference type="Proteomes" id="UP000036356"/>
    </source>
</evidence>
<dbReference type="PATRIC" id="fig|476652.3.peg.145"/>
<sequence length="55" mass="6294">MNSPQEIATRITEAWLNAFATITKELGHVEQHIPTPQEVSEFFTEIHRTAQKTNT</sequence>
<dbReference type="Proteomes" id="UP000036356">
    <property type="component" value="Unassembled WGS sequence"/>
</dbReference>
<comment type="caution">
    <text evidence="1">The sequence shown here is derived from an EMBL/GenBank/DDBJ whole genome shotgun (WGS) entry which is preliminary data.</text>
</comment>
<organism evidence="1 2">
    <name type="scientific">Desulfosporosinus acididurans</name>
    <dbReference type="NCBI Taxonomy" id="476652"/>
    <lineage>
        <taxon>Bacteria</taxon>
        <taxon>Bacillati</taxon>
        <taxon>Bacillota</taxon>
        <taxon>Clostridia</taxon>
        <taxon>Eubacteriales</taxon>
        <taxon>Desulfitobacteriaceae</taxon>
        <taxon>Desulfosporosinus</taxon>
    </lineage>
</organism>
<evidence type="ECO:0000313" key="1">
    <source>
        <dbReference type="EMBL" id="KLU67743.1"/>
    </source>
</evidence>
<dbReference type="EMBL" id="LDZY01000001">
    <property type="protein sequence ID" value="KLU67743.1"/>
    <property type="molecule type" value="Genomic_DNA"/>
</dbReference>
<proteinExistence type="predicted"/>
<reference evidence="1 2" key="1">
    <citation type="submission" date="2015-06" db="EMBL/GenBank/DDBJ databases">
        <title>Draft genome of the moderately acidophilic sulfate reducer Candidatus Desulfosporosinus acididurans strain M1.</title>
        <authorList>
            <person name="Poehlein A."/>
            <person name="Petzsch P."/>
            <person name="Johnson B.D."/>
            <person name="Schloemann M."/>
            <person name="Daniel R."/>
            <person name="Muehling M."/>
        </authorList>
    </citation>
    <scope>NUCLEOTIDE SEQUENCE [LARGE SCALE GENOMIC DNA]</scope>
    <source>
        <strain evidence="1 2">M1</strain>
    </source>
</reference>
<keyword evidence="2" id="KW-1185">Reference proteome</keyword>